<name>Q2LEW6_9ACTN</name>
<accession>Q2LEW6</accession>
<gene>
    <name evidence="1" type="ORF">pRL1.20</name>
</gene>
<dbReference type="EMBL" id="DQ322649">
    <property type="protein sequence ID" value="ABC67349.1"/>
    <property type="molecule type" value="Genomic_DNA"/>
</dbReference>
<protein>
    <submittedName>
        <fullName evidence="1">Mating pair stabilization and pilus assembly protein</fullName>
    </submittedName>
</protein>
<organism evidence="1">
    <name type="scientific">Streptomyces sp. 44030</name>
    <dbReference type="NCBI Taxonomy" id="364102"/>
    <lineage>
        <taxon>Bacteria</taxon>
        <taxon>Bacillati</taxon>
        <taxon>Actinomycetota</taxon>
        <taxon>Actinomycetes</taxon>
        <taxon>Kitasatosporales</taxon>
        <taxon>Streptomycetaceae</taxon>
        <taxon>Streptomyces</taxon>
    </lineage>
</organism>
<reference evidence="1" key="1">
    <citation type="journal article" date="2006" name="Appl. Environ. Microbiol.">
        <title>Diversity of telomere palindromic sequences and replication genes among Streptomyces linear plasmids.</title>
        <authorList>
            <person name="Zhang R."/>
            <person name="Yang Y."/>
            <person name="Fang P."/>
            <person name="Jiang C."/>
            <person name="Xu L."/>
            <person name="Zhu Y."/>
            <person name="Shen M."/>
            <person name="Xia H."/>
            <person name="Zhao J."/>
            <person name="Chen T."/>
            <person name="Qin Z."/>
        </authorList>
    </citation>
    <scope>NUCLEOTIDE SEQUENCE</scope>
    <source>
        <strain evidence="1">44030</strain>
        <plasmid evidence="1">pRL1</plasmid>
    </source>
</reference>
<proteinExistence type="predicted"/>
<geneLocation type="plasmid" evidence="1">
    <name>pRL1</name>
</geneLocation>
<sequence length="144" mass="15981">MSKVSNIRRSVDWSVNDLCSASFSARNTEMLKHLDDVKELRNVLDSLAVASDYIAKILGGSAAGLNSFVQRLAERSKDETMPSIYLAMNQSTQDKYTEVLTLLSVAKDFADALKSRTNDAATQLMEAHVVHKTAMNKVLARYDH</sequence>
<dbReference type="AlphaFoldDB" id="Q2LEW6"/>
<dbReference type="RefSeq" id="WP_012476917.1">
    <property type="nucleotide sequence ID" value="NC_010849.1"/>
</dbReference>
<keyword evidence="1" id="KW-0614">Plasmid</keyword>
<evidence type="ECO:0000313" key="1">
    <source>
        <dbReference type="EMBL" id="ABC67349.1"/>
    </source>
</evidence>